<keyword evidence="4" id="KW-1185">Reference proteome</keyword>
<proteinExistence type="predicted"/>
<feature type="region of interest" description="Disordered" evidence="3">
    <location>
        <begin position="228"/>
        <end position="254"/>
    </location>
</feature>
<dbReference type="PANTHER" id="PTHR33172">
    <property type="entry name" value="OS08G0516900 PROTEIN"/>
    <property type="match status" value="1"/>
</dbReference>
<comment type="subcellular location">
    <subcellularLocation>
        <location evidence="1">Nucleus</location>
    </subcellularLocation>
</comment>
<protein>
    <submittedName>
        <fullName evidence="5">Protein OXIDATIVE STRESS 3 LIKE 1 isoform X1</fullName>
    </submittedName>
</protein>
<dbReference type="Proteomes" id="UP001652660">
    <property type="component" value="Chromosome 6c"/>
</dbReference>
<keyword evidence="2" id="KW-0539">Nucleus</keyword>
<evidence type="ECO:0000256" key="3">
    <source>
        <dbReference type="SAM" id="MobiDB-lite"/>
    </source>
</evidence>
<sequence length="303" mass="31709">MSIVVERGNSNTTGTTTATAASTAAAANHINGNSYGLDHHLIGRSGLGGQRVTCFSMYANGSKPPAPELGAAGAGVGAGRKVVEEEDEGRSGESSSSTSSIGRNSDEESSAGRSSEAGDGEEVQSEYKGGALDSLEALEEVLPIKRSISQFYFGKSKSFTSLSDAANCSSMKDIVKPENAYTRKRKNLLACNNFWDKNRNGIRRNNSGGISKRAAGSRSSLALAASMGCTESNNNSDSSNSNSPSRGICLPPLPPQARRSLYNDSLSPPGQKFSPWRSFSLSDLQGATATPSISGIMVNNRHV</sequence>
<dbReference type="GO" id="GO:0006950">
    <property type="term" value="P:response to stress"/>
    <property type="evidence" value="ECO:0007669"/>
    <property type="project" value="UniProtKB-ARBA"/>
</dbReference>
<dbReference type="OrthoDB" id="691484at2759"/>
<evidence type="ECO:0000313" key="5">
    <source>
        <dbReference type="RefSeq" id="XP_027065728.1"/>
    </source>
</evidence>
<dbReference type="RefSeq" id="XP_027065728.1">
    <property type="nucleotide sequence ID" value="XM_027209927.2"/>
</dbReference>
<feature type="region of interest" description="Disordered" evidence="3">
    <location>
        <begin position="65"/>
        <end position="126"/>
    </location>
</feature>
<evidence type="ECO:0000256" key="1">
    <source>
        <dbReference type="ARBA" id="ARBA00004123"/>
    </source>
</evidence>
<reference evidence="5" key="2">
    <citation type="submission" date="2025-08" db="UniProtKB">
        <authorList>
            <consortium name="RefSeq"/>
        </authorList>
    </citation>
    <scope>IDENTIFICATION</scope>
    <source>
        <tissue evidence="5">Leaves</tissue>
    </source>
</reference>
<feature type="compositionally biased region" description="Low complexity" evidence="3">
    <location>
        <begin position="92"/>
        <end position="103"/>
    </location>
</feature>
<feature type="compositionally biased region" description="Low complexity" evidence="3">
    <location>
        <begin position="228"/>
        <end position="245"/>
    </location>
</feature>
<evidence type="ECO:0000313" key="4">
    <source>
        <dbReference type="Proteomes" id="UP001652660"/>
    </source>
</evidence>
<dbReference type="InterPro" id="IPR051992">
    <property type="entry name" value="OxStress_Response_Reg"/>
</dbReference>
<dbReference type="GeneID" id="113691672"/>
<accession>A0A6P6SHZ0</accession>
<dbReference type="PANTHER" id="PTHR33172:SF96">
    <property type="entry name" value="PROTEIN OXIDATIVE STRESS 3 LIKE 3"/>
    <property type="match status" value="1"/>
</dbReference>
<dbReference type="AlphaFoldDB" id="A0A6P6SHZ0"/>
<name>A0A6P6SHZ0_COFAR</name>
<dbReference type="GO" id="GO:0005634">
    <property type="term" value="C:nucleus"/>
    <property type="evidence" value="ECO:0007669"/>
    <property type="project" value="UniProtKB-SubCell"/>
</dbReference>
<gene>
    <name evidence="5" type="primary">LOC113691672</name>
</gene>
<organism evidence="4 5">
    <name type="scientific">Coffea arabica</name>
    <name type="common">Arabian coffee</name>
    <dbReference type="NCBI Taxonomy" id="13443"/>
    <lineage>
        <taxon>Eukaryota</taxon>
        <taxon>Viridiplantae</taxon>
        <taxon>Streptophyta</taxon>
        <taxon>Embryophyta</taxon>
        <taxon>Tracheophyta</taxon>
        <taxon>Spermatophyta</taxon>
        <taxon>Magnoliopsida</taxon>
        <taxon>eudicotyledons</taxon>
        <taxon>Gunneridae</taxon>
        <taxon>Pentapetalae</taxon>
        <taxon>asterids</taxon>
        <taxon>lamiids</taxon>
        <taxon>Gentianales</taxon>
        <taxon>Rubiaceae</taxon>
        <taxon>Ixoroideae</taxon>
        <taxon>Gardenieae complex</taxon>
        <taxon>Bertiereae - Coffeeae clade</taxon>
        <taxon>Coffeeae</taxon>
        <taxon>Coffea</taxon>
    </lineage>
</organism>
<evidence type="ECO:0000256" key="2">
    <source>
        <dbReference type="ARBA" id="ARBA00023242"/>
    </source>
</evidence>
<reference evidence="4" key="1">
    <citation type="journal article" date="2025" name="Foods">
        <title>Unveiling the Microbial Signatures of Arabica Coffee Cherries: Insights into Ripeness Specific Diversity, Functional Traits, and Implications for Quality and Safety.</title>
        <authorList>
            <consortium name="RefSeq"/>
            <person name="Tenea G.N."/>
            <person name="Cifuentes V."/>
            <person name="Reyes P."/>
            <person name="Cevallos-Vallejos M."/>
        </authorList>
    </citation>
    <scope>NUCLEOTIDE SEQUENCE [LARGE SCALE GENOMIC DNA]</scope>
</reference>